<feature type="compositionally biased region" description="Low complexity" evidence="1">
    <location>
        <begin position="505"/>
        <end position="516"/>
    </location>
</feature>
<evidence type="ECO:0000313" key="3">
    <source>
        <dbReference type="EMBL" id="ORZ37421.1"/>
    </source>
</evidence>
<keyword evidence="2" id="KW-1133">Transmembrane helix</keyword>
<evidence type="ECO:0000256" key="1">
    <source>
        <dbReference type="SAM" id="MobiDB-lite"/>
    </source>
</evidence>
<feature type="compositionally biased region" description="Low complexity" evidence="1">
    <location>
        <begin position="566"/>
        <end position="583"/>
    </location>
</feature>
<keyword evidence="2" id="KW-0812">Transmembrane</keyword>
<feature type="compositionally biased region" description="Polar residues" evidence="1">
    <location>
        <begin position="444"/>
        <end position="457"/>
    </location>
</feature>
<feature type="region of interest" description="Disordered" evidence="1">
    <location>
        <begin position="651"/>
        <end position="731"/>
    </location>
</feature>
<name>A0A1Y2HUH0_9FUNG</name>
<dbReference type="Proteomes" id="UP000193411">
    <property type="component" value="Unassembled WGS sequence"/>
</dbReference>
<feature type="compositionally biased region" description="Basic and acidic residues" evidence="1">
    <location>
        <begin position="380"/>
        <end position="392"/>
    </location>
</feature>
<proteinExistence type="predicted"/>
<feature type="transmembrane region" description="Helical" evidence="2">
    <location>
        <begin position="267"/>
        <end position="289"/>
    </location>
</feature>
<organism evidence="3 4">
    <name type="scientific">Catenaria anguillulae PL171</name>
    <dbReference type="NCBI Taxonomy" id="765915"/>
    <lineage>
        <taxon>Eukaryota</taxon>
        <taxon>Fungi</taxon>
        <taxon>Fungi incertae sedis</taxon>
        <taxon>Blastocladiomycota</taxon>
        <taxon>Blastocladiomycetes</taxon>
        <taxon>Blastocladiales</taxon>
        <taxon>Catenariaceae</taxon>
        <taxon>Catenaria</taxon>
    </lineage>
</organism>
<feature type="compositionally biased region" description="Polar residues" evidence="1">
    <location>
        <begin position="353"/>
        <end position="366"/>
    </location>
</feature>
<feature type="region of interest" description="Disordered" evidence="1">
    <location>
        <begin position="339"/>
        <end position="583"/>
    </location>
</feature>
<dbReference type="AlphaFoldDB" id="A0A1Y2HUH0"/>
<accession>A0A1Y2HUH0</accession>
<protein>
    <submittedName>
        <fullName evidence="3">Uncharacterized protein</fullName>
    </submittedName>
</protein>
<comment type="caution">
    <text evidence="3">The sequence shown here is derived from an EMBL/GenBank/DDBJ whole genome shotgun (WGS) entry which is preliminary data.</text>
</comment>
<feature type="region of interest" description="Disordered" evidence="1">
    <location>
        <begin position="108"/>
        <end position="134"/>
    </location>
</feature>
<evidence type="ECO:0000313" key="4">
    <source>
        <dbReference type="Proteomes" id="UP000193411"/>
    </source>
</evidence>
<keyword evidence="4" id="KW-1185">Reference proteome</keyword>
<dbReference type="EMBL" id="MCFL01000012">
    <property type="protein sequence ID" value="ORZ37421.1"/>
    <property type="molecule type" value="Genomic_DNA"/>
</dbReference>
<keyword evidence="2" id="KW-0472">Membrane</keyword>
<sequence length="873" mass="89850">MAVAATFVNGKTVYCAQSKCQSASGGLGQRLSNLLANPSAAGSKDLTAHQVAGAIRDTLDLAGACVQRECPDVASTCLSTLCSRGSCVRSASAGTQCTQNSDCTASLRGPSAPGTPADPLPDPAAAIKPASSDSGLFTSTTSPAWGGVADSPFARTGIAIPRLAYCHKGSRTCRPTLPLDSVLGSALTIAYPIRSSNDTRFAADAPLVPAARARLTARRCTDSAHCPVGVCSAFLHQCTLDRPLHIQAALLASPNGGSGAGEGIGPLIAMIAGGIGAAILLVAAGFFVYRARNPPPKPTEEELAREEAEFVASVHRMSMASGFPASLMSGGNRNSYYAPTDANGKPIAVRPSIDSSRSGGEASSQTARAGAGAGEDEEEFWKFERPDFDKPIGFRRNRTAVNANGGGARHSTGSPSSSPTRLSSPAAHRLSANRMSGATAVTRPVSSASGLISQNRHSGIGGDHRNSWLAAGGNARRPSAGPMSPRTPTKLAPVSESDDDTAFTPGSPASLPLGSPRARPTLDDRPVSMVVGSRPAPTAAGGIRAASYVSSRRGSALDKPLPSAPTPVMTPSTPSAAAAAGPMSPLPAMEASVPVSTAASGPSTARSLANPTPEFAAAAAATSTSKSDAPVPVFNLILPTLERSAAEAATLTRHTDAAPPVPAMSSERRSSFASQINITERKVTNPPPRRGSFVGSVDAGPQPQQQQPMVAPPSPKVPPKDHPVPVSPLIRPSPAPAPALVPASISAESPATVQSVPLPSVPPQGAPRQCPHRILRLLLPLPHAPHPPKARQHPHARRRSLLHAQLLPPTLPRLFPSAIHPPLHHRHTRRASNPSPLATWSQELRHVADPQLCTRQHTLNLAGPLLSSFTSTG</sequence>
<dbReference type="OrthoDB" id="5583399at2759"/>
<gene>
    <name evidence="3" type="ORF">BCR44DRAFT_1523310</name>
</gene>
<reference evidence="3 4" key="1">
    <citation type="submission" date="2016-07" db="EMBL/GenBank/DDBJ databases">
        <title>Pervasive Adenine N6-methylation of Active Genes in Fungi.</title>
        <authorList>
            <consortium name="DOE Joint Genome Institute"/>
            <person name="Mondo S.J."/>
            <person name="Dannebaum R.O."/>
            <person name="Kuo R.C."/>
            <person name="Labutti K."/>
            <person name="Haridas S."/>
            <person name="Kuo A."/>
            <person name="Salamov A."/>
            <person name="Ahrendt S.R."/>
            <person name="Lipzen A."/>
            <person name="Sullivan W."/>
            <person name="Andreopoulos W.B."/>
            <person name="Clum A."/>
            <person name="Lindquist E."/>
            <person name="Daum C."/>
            <person name="Ramamoorthy G.K."/>
            <person name="Gryganskyi A."/>
            <person name="Culley D."/>
            <person name="Magnuson J.K."/>
            <person name="James T.Y."/>
            <person name="O'Malley M.A."/>
            <person name="Stajich J.E."/>
            <person name="Spatafora J.W."/>
            <person name="Visel A."/>
            <person name="Grigoriev I.V."/>
        </authorList>
    </citation>
    <scope>NUCLEOTIDE SEQUENCE [LARGE SCALE GENOMIC DNA]</scope>
    <source>
        <strain evidence="3 4">PL171</strain>
    </source>
</reference>
<evidence type="ECO:0000256" key="2">
    <source>
        <dbReference type="SAM" id="Phobius"/>
    </source>
</evidence>
<feature type="compositionally biased region" description="Low complexity" evidence="1">
    <location>
        <begin position="411"/>
        <end position="425"/>
    </location>
</feature>